<evidence type="ECO:0000313" key="3">
    <source>
        <dbReference type="Proteomes" id="UP001152561"/>
    </source>
</evidence>
<evidence type="ECO:0000313" key="2">
    <source>
        <dbReference type="EMBL" id="KAJ8549364.1"/>
    </source>
</evidence>
<feature type="region of interest" description="Disordered" evidence="1">
    <location>
        <begin position="28"/>
        <end position="47"/>
    </location>
</feature>
<reference evidence="3" key="1">
    <citation type="journal article" date="2023" name="Proc. Natl. Acad. Sci. U.S.A.">
        <title>Genomic and structural basis for evolution of tropane alkaloid biosynthesis.</title>
        <authorList>
            <person name="Wanga Y.-J."/>
            <person name="Taina T."/>
            <person name="Yua J.-Y."/>
            <person name="Lia J."/>
            <person name="Xua B."/>
            <person name="Chenc J."/>
            <person name="D'Auriad J.C."/>
            <person name="Huanga J.-P."/>
            <person name="Huanga S.-X."/>
        </authorList>
    </citation>
    <scope>NUCLEOTIDE SEQUENCE [LARGE SCALE GENOMIC DNA]</scope>
    <source>
        <strain evidence="3">cv. KIB-2019</strain>
    </source>
</reference>
<dbReference type="EMBL" id="JAJAGQ010000011">
    <property type="protein sequence ID" value="KAJ8549364.1"/>
    <property type="molecule type" value="Genomic_DNA"/>
</dbReference>
<sequence>MDQNNQNIDKRVVKTLKNVFGFEQNDSLLYNDGGDNEDSDANFNDGPDPYLDSEDEELNMLAFAEIAKEINMQNQGKENNELNMSDQGSDQEEYGIRRQKMMKMEWMGRPLLMKNFYKIDCISRLEDDMVMPNIVGVDDSDEDDATFIRNPRKVCPRGRPMINRYRGGRGNNFRQGGGRGRTRTDGDGNDNHNGGRRSTTRGRGRGTTEINAGGANAN</sequence>
<dbReference type="AlphaFoldDB" id="A0A9Q1M5X3"/>
<comment type="caution">
    <text evidence="2">The sequence shown here is derived from an EMBL/GenBank/DDBJ whole genome shotgun (WGS) entry which is preliminary data.</text>
</comment>
<accession>A0A9Q1M5X3</accession>
<dbReference type="OrthoDB" id="1328909at2759"/>
<keyword evidence="3" id="KW-1185">Reference proteome</keyword>
<gene>
    <name evidence="2" type="ORF">K7X08_033071</name>
</gene>
<protein>
    <submittedName>
        <fullName evidence="2">Uncharacterized protein</fullName>
    </submittedName>
</protein>
<organism evidence="2 3">
    <name type="scientific">Anisodus acutangulus</name>
    <dbReference type="NCBI Taxonomy" id="402998"/>
    <lineage>
        <taxon>Eukaryota</taxon>
        <taxon>Viridiplantae</taxon>
        <taxon>Streptophyta</taxon>
        <taxon>Embryophyta</taxon>
        <taxon>Tracheophyta</taxon>
        <taxon>Spermatophyta</taxon>
        <taxon>Magnoliopsida</taxon>
        <taxon>eudicotyledons</taxon>
        <taxon>Gunneridae</taxon>
        <taxon>Pentapetalae</taxon>
        <taxon>asterids</taxon>
        <taxon>lamiids</taxon>
        <taxon>Solanales</taxon>
        <taxon>Solanaceae</taxon>
        <taxon>Solanoideae</taxon>
        <taxon>Hyoscyameae</taxon>
        <taxon>Anisodus</taxon>
    </lineage>
</organism>
<dbReference type="Proteomes" id="UP001152561">
    <property type="component" value="Unassembled WGS sequence"/>
</dbReference>
<evidence type="ECO:0000256" key="1">
    <source>
        <dbReference type="SAM" id="MobiDB-lite"/>
    </source>
</evidence>
<feature type="compositionally biased region" description="Basic residues" evidence="1">
    <location>
        <begin position="194"/>
        <end position="204"/>
    </location>
</feature>
<name>A0A9Q1M5X3_9SOLA</name>
<feature type="region of interest" description="Disordered" evidence="1">
    <location>
        <begin position="158"/>
        <end position="218"/>
    </location>
</feature>
<proteinExistence type="predicted"/>